<keyword evidence="2" id="KW-1185">Reference proteome</keyword>
<dbReference type="EMBL" id="JAZHXI010000005">
    <property type="protein sequence ID" value="KAL2071717.1"/>
    <property type="molecule type" value="Genomic_DNA"/>
</dbReference>
<dbReference type="Proteomes" id="UP001595075">
    <property type="component" value="Unassembled WGS sequence"/>
</dbReference>
<name>A0ABR4CQ87_9HELO</name>
<sequence>MGTFEAFIGKSTGLASRPQSALTQSLVRHGRETHLYNVFQPPGTGEGGFLYGACMDQASTDKMLGTVSGFGDRFGQCSKSDKGGHHFAATGVKDRLSGF</sequence>
<comment type="caution">
    <text evidence="1">The sequence shown here is derived from an EMBL/GenBank/DDBJ whole genome shotgun (WGS) entry which is preliminary data.</text>
</comment>
<organism evidence="1 2">
    <name type="scientific">Oculimacula yallundae</name>
    <dbReference type="NCBI Taxonomy" id="86028"/>
    <lineage>
        <taxon>Eukaryota</taxon>
        <taxon>Fungi</taxon>
        <taxon>Dikarya</taxon>
        <taxon>Ascomycota</taxon>
        <taxon>Pezizomycotina</taxon>
        <taxon>Leotiomycetes</taxon>
        <taxon>Helotiales</taxon>
        <taxon>Ploettnerulaceae</taxon>
        <taxon>Oculimacula</taxon>
    </lineage>
</organism>
<evidence type="ECO:0000313" key="2">
    <source>
        <dbReference type="Proteomes" id="UP001595075"/>
    </source>
</evidence>
<accession>A0ABR4CQ87</accession>
<gene>
    <name evidence="1" type="ORF">VTL71DRAFT_12952</name>
</gene>
<protein>
    <submittedName>
        <fullName evidence="1">Uncharacterized protein</fullName>
    </submittedName>
</protein>
<proteinExistence type="predicted"/>
<evidence type="ECO:0000313" key="1">
    <source>
        <dbReference type="EMBL" id="KAL2071717.1"/>
    </source>
</evidence>
<reference evidence="1 2" key="1">
    <citation type="journal article" date="2024" name="Commun. Biol.">
        <title>Comparative genomic analysis of thermophilic fungi reveals convergent evolutionary adaptations and gene losses.</title>
        <authorList>
            <person name="Steindorff A.S."/>
            <person name="Aguilar-Pontes M.V."/>
            <person name="Robinson A.J."/>
            <person name="Andreopoulos B."/>
            <person name="LaButti K."/>
            <person name="Kuo A."/>
            <person name="Mondo S."/>
            <person name="Riley R."/>
            <person name="Otillar R."/>
            <person name="Haridas S."/>
            <person name="Lipzen A."/>
            <person name="Grimwood J."/>
            <person name="Schmutz J."/>
            <person name="Clum A."/>
            <person name="Reid I.D."/>
            <person name="Moisan M.C."/>
            <person name="Butler G."/>
            <person name="Nguyen T.T.M."/>
            <person name="Dewar K."/>
            <person name="Conant G."/>
            <person name="Drula E."/>
            <person name="Henrissat B."/>
            <person name="Hansel C."/>
            <person name="Singer S."/>
            <person name="Hutchinson M.I."/>
            <person name="de Vries R.P."/>
            <person name="Natvig D.O."/>
            <person name="Powell A.J."/>
            <person name="Tsang A."/>
            <person name="Grigoriev I.V."/>
        </authorList>
    </citation>
    <scope>NUCLEOTIDE SEQUENCE [LARGE SCALE GENOMIC DNA]</scope>
    <source>
        <strain evidence="1 2">CBS 494.80</strain>
    </source>
</reference>